<gene>
    <name evidence="7" type="primary">purF</name>
    <name evidence="13" type="ORF">A2438_08055</name>
</gene>
<dbReference type="SUPFAM" id="SSF56235">
    <property type="entry name" value="N-terminal nucleophile aminohydrolases (Ntn hydrolases)"/>
    <property type="match status" value="1"/>
</dbReference>
<comment type="catalytic activity">
    <reaction evidence="7 8">
        <text>5-phospho-beta-D-ribosylamine + L-glutamate + diphosphate = 5-phospho-alpha-D-ribose 1-diphosphate + L-glutamine + H2O</text>
        <dbReference type="Rhea" id="RHEA:14905"/>
        <dbReference type="ChEBI" id="CHEBI:15377"/>
        <dbReference type="ChEBI" id="CHEBI:29985"/>
        <dbReference type="ChEBI" id="CHEBI:33019"/>
        <dbReference type="ChEBI" id="CHEBI:58017"/>
        <dbReference type="ChEBI" id="CHEBI:58359"/>
        <dbReference type="ChEBI" id="CHEBI:58681"/>
        <dbReference type="EC" id="2.4.2.14"/>
    </reaction>
</comment>
<evidence type="ECO:0000256" key="8">
    <source>
        <dbReference type="PIRNR" id="PIRNR000485"/>
    </source>
</evidence>
<feature type="domain" description="Glutamine amidotransferase type-2" evidence="12">
    <location>
        <begin position="2"/>
        <end position="221"/>
    </location>
</feature>
<evidence type="ECO:0000256" key="1">
    <source>
        <dbReference type="ARBA" id="ARBA00005209"/>
    </source>
</evidence>
<dbReference type="PIRSF" id="PIRSF000485">
    <property type="entry name" value="Amd_phspho_trans"/>
    <property type="match status" value="1"/>
</dbReference>
<comment type="cofactor">
    <cofactor evidence="7 11">
        <name>[4Fe-4S] cluster</name>
        <dbReference type="ChEBI" id="CHEBI:49883"/>
    </cofactor>
    <text evidence="7 11">Binds 1 [4Fe-4S] cluster per subunit.</text>
</comment>
<evidence type="ECO:0000256" key="6">
    <source>
        <dbReference type="ARBA" id="ARBA00022962"/>
    </source>
</evidence>
<keyword evidence="6 7" id="KW-0315">Glutamine amidotransferase</keyword>
<keyword evidence="4 7" id="KW-0808">Transferase</keyword>
<keyword evidence="7 10" id="KW-0460">Magnesium</keyword>
<dbReference type="CDD" id="cd06223">
    <property type="entry name" value="PRTases_typeI"/>
    <property type="match status" value="1"/>
</dbReference>
<keyword evidence="5 7" id="KW-0658">Purine biosynthesis</keyword>
<evidence type="ECO:0000256" key="7">
    <source>
        <dbReference type="HAMAP-Rule" id="MF_01931"/>
    </source>
</evidence>
<dbReference type="InterPro" id="IPR017932">
    <property type="entry name" value="GATase_2_dom"/>
</dbReference>
<reference evidence="13 14" key="1">
    <citation type="journal article" date="2016" name="Nat. Commun.">
        <title>Thousands of microbial genomes shed light on interconnected biogeochemical processes in an aquifer system.</title>
        <authorList>
            <person name="Anantharaman K."/>
            <person name="Brown C.T."/>
            <person name="Hug L.A."/>
            <person name="Sharon I."/>
            <person name="Castelle C.J."/>
            <person name="Probst A.J."/>
            <person name="Thomas B.C."/>
            <person name="Singh A."/>
            <person name="Wilkins M.J."/>
            <person name="Karaoz U."/>
            <person name="Brodie E.L."/>
            <person name="Williams K.H."/>
            <person name="Hubbard S.S."/>
            <person name="Banfield J.F."/>
        </authorList>
    </citation>
    <scope>NUCLEOTIDE SEQUENCE [LARGE SCALE GENOMIC DNA]</scope>
</reference>
<dbReference type="GO" id="GO:0051539">
    <property type="term" value="F:4 iron, 4 sulfur cluster binding"/>
    <property type="evidence" value="ECO:0007669"/>
    <property type="project" value="UniProtKB-KW"/>
</dbReference>
<comment type="caution">
    <text evidence="13">The sequence shown here is derived from an EMBL/GenBank/DDBJ whole genome shotgun (WGS) entry which is preliminary data.</text>
</comment>
<dbReference type="InterPro" id="IPR005854">
    <property type="entry name" value="PurF"/>
</dbReference>
<keyword evidence="7" id="KW-0004">4Fe-4S</keyword>
<dbReference type="NCBIfam" id="TIGR01134">
    <property type="entry name" value="purF"/>
    <property type="match status" value="1"/>
</dbReference>
<dbReference type="CDD" id="cd00715">
    <property type="entry name" value="GPATase_N"/>
    <property type="match status" value="1"/>
</dbReference>
<dbReference type="Proteomes" id="UP000179242">
    <property type="component" value="Unassembled WGS sequence"/>
</dbReference>
<dbReference type="InterPro" id="IPR029055">
    <property type="entry name" value="Ntn_hydrolases_N"/>
</dbReference>
<evidence type="ECO:0000313" key="13">
    <source>
        <dbReference type="EMBL" id="OGC39496.1"/>
    </source>
</evidence>
<protein>
    <recommendedName>
        <fullName evidence="7">Amidophosphoribosyltransferase</fullName>
        <shortName evidence="7">ATase</shortName>
        <ecNumber evidence="7">2.4.2.14</ecNumber>
    </recommendedName>
    <alternativeName>
        <fullName evidence="7">Glutamine phosphoribosylpyrophosphate amidotransferase</fullName>
        <shortName evidence="7">GPATase</shortName>
    </alternativeName>
</protein>
<feature type="binding site" evidence="7 10">
    <location>
        <position position="348"/>
    </location>
    <ligand>
        <name>Mg(2+)</name>
        <dbReference type="ChEBI" id="CHEBI:18420"/>
    </ligand>
</feature>
<dbReference type="PANTHER" id="PTHR11907">
    <property type="entry name" value="AMIDOPHOSPHORIBOSYLTRANSFERASE"/>
    <property type="match status" value="1"/>
</dbReference>
<dbReference type="Gene3D" id="3.60.20.10">
    <property type="entry name" value="Glutamine Phosphoribosylpyrophosphate, subunit 1, domain 1"/>
    <property type="match status" value="1"/>
</dbReference>
<dbReference type="HAMAP" id="MF_01931">
    <property type="entry name" value="PurF"/>
    <property type="match status" value="1"/>
</dbReference>
<dbReference type="InterPro" id="IPR029057">
    <property type="entry name" value="PRTase-like"/>
</dbReference>
<feature type="binding site" evidence="7 10">
    <location>
        <position position="347"/>
    </location>
    <ligand>
        <name>Mg(2+)</name>
        <dbReference type="ChEBI" id="CHEBI:18420"/>
    </ligand>
</feature>
<evidence type="ECO:0000256" key="5">
    <source>
        <dbReference type="ARBA" id="ARBA00022755"/>
    </source>
</evidence>
<evidence type="ECO:0000256" key="11">
    <source>
        <dbReference type="PIRSR" id="PIRSR000485-3"/>
    </source>
</evidence>
<dbReference type="InterPro" id="IPR035584">
    <property type="entry name" value="PurF_N"/>
</dbReference>
<evidence type="ECO:0000313" key="14">
    <source>
        <dbReference type="Proteomes" id="UP000179242"/>
    </source>
</evidence>
<name>A0A1F4U3H1_UNCSA</name>
<feature type="binding site" evidence="7 11">
    <location>
        <position position="384"/>
    </location>
    <ligand>
        <name>[4Fe-4S] cluster</name>
        <dbReference type="ChEBI" id="CHEBI:49883"/>
    </ligand>
</feature>
<accession>A0A1F4U3H1</accession>
<keyword evidence="7 11" id="KW-0408">Iron</keyword>
<comment type="cofactor">
    <cofactor evidence="7 10">
        <name>Mg(2+)</name>
        <dbReference type="ChEBI" id="CHEBI:18420"/>
    </cofactor>
    <text evidence="7 10">Binds 1 Mg(2+) ion per subunit.</text>
</comment>
<feature type="active site" description="Nucleophile" evidence="7 9">
    <location>
        <position position="2"/>
    </location>
</feature>
<dbReference type="GO" id="GO:0000287">
    <property type="term" value="F:magnesium ion binding"/>
    <property type="evidence" value="ECO:0007669"/>
    <property type="project" value="UniProtKB-UniRule"/>
</dbReference>
<dbReference type="GO" id="GO:0006189">
    <property type="term" value="P:'de novo' IMP biosynthetic process"/>
    <property type="evidence" value="ECO:0007669"/>
    <property type="project" value="UniProtKB-UniRule"/>
</dbReference>
<feature type="binding site" evidence="7 11">
    <location>
        <position position="237"/>
    </location>
    <ligand>
        <name>[4Fe-4S] cluster</name>
        <dbReference type="ChEBI" id="CHEBI:49883"/>
    </ligand>
</feature>
<feature type="binding site" evidence="7 10">
    <location>
        <position position="285"/>
    </location>
    <ligand>
        <name>Mg(2+)</name>
        <dbReference type="ChEBI" id="CHEBI:18420"/>
    </ligand>
</feature>
<comment type="similarity">
    <text evidence="2 7 8">In the C-terminal section; belongs to the purine/pyrimidine phosphoribosyltransferase family.</text>
</comment>
<dbReference type="GO" id="GO:0009113">
    <property type="term" value="P:purine nucleobase biosynthetic process"/>
    <property type="evidence" value="ECO:0007669"/>
    <property type="project" value="UniProtKB-UniRule"/>
</dbReference>
<evidence type="ECO:0000256" key="10">
    <source>
        <dbReference type="PIRSR" id="PIRSR000485-2"/>
    </source>
</evidence>
<dbReference type="UniPathway" id="UPA00074">
    <property type="reaction ID" value="UER00124"/>
</dbReference>
<sequence>MCGIFGKYSFDKDHIAKTVYYGLFALQHRGQESAGIAVSNGSEIKCHKEMGLVNVVFNSEEKIRKLDGSIGIGHVRYSTTGSSTLSNAQPIVVDTKFGPIALAHNGNLINTEELRIGLQGFKFNGTTDSEVIAALISFSNKDTLEEALIESLEKVQGAYALLVMSKDKLIAVKDPQGIRPLCIGKLEGGYIFSSESCGLDIVGASFVRELEGGEMAVVDRNGLQSKTIARSKKCSFCIFEFIYFARPDSVLNGRSVYGARVAMGKLLAKQQPAPTADFISGVPDSGIPAAVGFSSESKIDFGDSLIKNRYVGRTFIQPSQDIRDMGVKVKLNPLKQYIQDSKLVIIDDSIVRGTTSRQIVKIIKECGAREVHFRVSSPPIISPCYYGIDTPTKSELIAANLSIEGIRKYLDADSLGYLSLEGLVKAVNLPQQSMCMACLNNHYPVEIPEKLGKLNLIF</sequence>
<comment type="pathway">
    <text evidence="1 7 8">Purine metabolism; IMP biosynthesis via de novo pathway; N(1)-(5-phospho-D-ribosyl)glycinamide from 5-phospho-alpha-D-ribose 1-diphosphate: step 1/2.</text>
</comment>
<organism evidence="13 14">
    <name type="scientific">candidate division WOR-1 bacterium RIFOXYC2_FULL_46_14</name>
    <dbReference type="NCBI Taxonomy" id="1802587"/>
    <lineage>
        <taxon>Bacteria</taxon>
        <taxon>Bacillati</taxon>
        <taxon>Saganbacteria</taxon>
    </lineage>
</organism>
<evidence type="ECO:0000259" key="12">
    <source>
        <dbReference type="PROSITE" id="PS51278"/>
    </source>
</evidence>
<dbReference type="SUPFAM" id="SSF53271">
    <property type="entry name" value="PRTase-like"/>
    <property type="match status" value="1"/>
</dbReference>
<dbReference type="AlphaFoldDB" id="A0A1F4U3H1"/>
<dbReference type="InterPro" id="IPR000836">
    <property type="entry name" value="PRTase_dom"/>
</dbReference>
<feature type="binding site" evidence="7 11">
    <location>
        <position position="438"/>
    </location>
    <ligand>
        <name>[4Fe-4S] cluster</name>
        <dbReference type="ChEBI" id="CHEBI:49883"/>
    </ligand>
</feature>
<dbReference type="GO" id="GO:0004044">
    <property type="term" value="F:amidophosphoribosyltransferase activity"/>
    <property type="evidence" value="ECO:0007669"/>
    <property type="project" value="UniProtKB-UniRule"/>
</dbReference>
<keyword evidence="7 10" id="KW-0479">Metal-binding</keyword>
<evidence type="ECO:0000256" key="3">
    <source>
        <dbReference type="ARBA" id="ARBA00022676"/>
    </source>
</evidence>
<proteinExistence type="inferred from homology"/>
<keyword evidence="3 7" id="KW-0328">Glycosyltransferase</keyword>
<evidence type="ECO:0000256" key="9">
    <source>
        <dbReference type="PIRSR" id="PIRSR000485-1"/>
    </source>
</evidence>
<evidence type="ECO:0000256" key="4">
    <source>
        <dbReference type="ARBA" id="ARBA00022679"/>
    </source>
</evidence>
<keyword evidence="7 11" id="KW-0411">Iron-sulfur</keyword>
<comment type="function">
    <text evidence="7">Catalyzes the formation of phosphoribosylamine from phosphoribosylpyrophosphate (PRPP) and glutamine.</text>
</comment>
<dbReference type="Pfam" id="PF13522">
    <property type="entry name" value="GATase_6"/>
    <property type="match status" value="1"/>
</dbReference>
<dbReference type="PROSITE" id="PS51278">
    <property type="entry name" value="GATASE_TYPE_2"/>
    <property type="match status" value="1"/>
</dbReference>
<dbReference type="EMBL" id="MEUJ01000008">
    <property type="protein sequence ID" value="OGC39496.1"/>
    <property type="molecule type" value="Genomic_DNA"/>
</dbReference>
<dbReference type="EC" id="2.4.2.14" evidence="7"/>
<dbReference type="Gene3D" id="3.40.50.2020">
    <property type="match status" value="1"/>
</dbReference>
<feature type="binding site" evidence="7 11">
    <location>
        <position position="435"/>
    </location>
    <ligand>
        <name>[4Fe-4S] cluster</name>
        <dbReference type="ChEBI" id="CHEBI:49883"/>
    </ligand>
</feature>
<evidence type="ECO:0000256" key="2">
    <source>
        <dbReference type="ARBA" id="ARBA00010138"/>
    </source>
</evidence>